<evidence type="ECO:0000313" key="1">
    <source>
        <dbReference type="EMBL" id="VEL15108.1"/>
    </source>
</evidence>
<dbReference type="AlphaFoldDB" id="A0A448WM07"/>
<reference evidence="1" key="1">
    <citation type="submission" date="2018-11" db="EMBL/GenBank/DDBJ databases">
        <authorList>
            <consortium name="Pathogen Informatics"/>
        </authorList>
    </citation>
    <scope>NUCLEOTIDE SEQUENCE</scope>
</reference>
<proteinExistence type="predicted"/>
<dbReference type="EMBL" id="CAAALY010023451">
    <property type="protein sequence ID" value="VEL15108.1"/>
    <property type="molecule type" value="Genomic_DNA"/>
</dbReference>
<sequence length="68" mass="7338">MDLVAKPHLQRTVNPLTHSPAHDGLVELPWIGAPFAMGYKGSQARPPVECSTTLRVGTSSPHQPCYST</sequence>
<accession>A0A448WM07</accession>
<organism evidence="1 2">
    <name type="scientific">Protopolystoma xenopodis</name>
    <dbReference type="NCBI Taxonomy" id="117903"/>
    <lineage>
        <taxon>Eukaryota</taxon>
        <taxon>Metazoa</taxon>
        <taxon>Spiralia</taxon>
        <taxon>Lophotrochozoa</taxon>
        <taxon>Platyhelminthes</taxon>
        <taxon>Monogenea</taxon>
        <taxon>Polyopisthocotylea</taxon>
        <taxon>Polystomatidea</taxon>
        <taxon>Polystomatidae</taxon>
        <taxon>Protopolystoma</taxon>
    </lineage>
</organism>
<protein>
    <submittedName>
        <fullName evidence="1">Uncharacterized protein</fullName>
    </submittedName>
</protein>
<name>A0A448WM07_9PLAT</name>
<comment type="caution">
    <text evidence="1">The sequence shown here is derived from an EMBL/GenBank/DDBJ whole genome shotgun (WGS) entry which is preliminary data.</text>
</comment>
<keyword evidence="2" id="KW-1185">Reference proteome</keyword>
<gene>
    <name evidence="1" type="ORF">PXEA_LOCUS8548</name>
</gene>
<dbReference type="Proteomes" id="UP000784294">
    <property type="component" value="Unassembled WGS sequence"/>
</dbReference>
<evidence type="ECO:0000313" key="2">
    <source>
        <dbReference type="Proteomes" id="UP000784294"/>
    </source>
</evidence>